<evidence type="ECO:0000313" key="1">
    <source>
        <dbReference type="EMBL" id="GFZ01403.1"/>
    </source>
</evidence>
<dbReference type="Proteomes" id="UP000585474">
    <property type="component" value="Unassembled WGS sequence"/>
</dbReference>
<dbReference type="EMBL" id="BJWL01000015">
    <property type="protein sequence ID" value="GFZ01403.1"/>
    <property type="molecule type" value="Genomic_DNA"/>
</dbReference>
<keyword evidence="2" id="KW-1185">Reference proteome</keyword>
<proteinExistence type="predicted"/>
<dbReference type="AlphaFoldDB" id="A0A7J0FRR9"/>
<gene>
    <name evidence="1" type="ORF">Acr_15g0000120</name>
</gene>
<evidence type="ECO:0000313" key="2">
    <source>
        <dbReference type="Proteomes" id="UP000585474"/>
    </source>
</evidence>
<accession>A0A7J0FRR9</accession>
<comment type="caution">
    <text evidence="1">The sequence shown here is derived from an EMBL/GenBank/DDBJ whole genome shotgun (WGS) entry which is preliminary data.</text>
</comment>
<name>A0A7J0FRR9_9ERIC</name>
<organism evidence="1 2">
    <name type="scientific">Actinidia rufa</name>
    <dbReference type="NCBI Taxonomy" id="165716"/>
    <lineage>
        <taxon>Eukaryota</taxon>
        <taxon>Viridiplantae</taxon>
        <taxon>Streptophyta</taxon>
        <taxon>Embryophyta</taxon>
        <taxon>Tracheophyta</taxon>
        <taxon>Spermatophyta</taxon>
        <taxon>Magnoliopsida</taxon>
        <taxon>eudicotyledons</taxon>
        <taxon>Gunneridae</taxon>
        <taxon>Pentapetalae</taxon>
        <taxon>asterids</taxon>
        <taxon>Ericales</taxon>
        <taxon>Actinidiaceae</taxon>
        <taxon>Actinidia</taxon>
    </lineage>
</organism>
<sequence>MAPFWDPGGDCNVDVEGYVETVVLMNCDDLKRRDFFVRILVQIVLDLLELVDGLVDCLETILEHRLLTLCQGLPLHELLHDADADADYSTAMRRPGGGRRRGLILALLGEGNAVAII</sequence>
<protein>
    <submittedName>
        <fullName evidence="1">Pectin methylesterase 3</fullName>
    </submittedName>
</protein>
<reference evidence="1 2" key="1">
    <citation type="submission" date="2019-07" db="EMBL/GenBank/DDBJ databases">
        <title>De Novo Assembly of kiwifruit Actinidia rufa.</title>
        <authorList>
            <person name="Sugita-Konishi S."/>
            <person name="Sato K."/>
            <person name="Mori E."/>
            <person name="Abe Y."/>
            <person name="Kisaki G."/>
            <person name="Hamano K."/>
            <person name="Suezawa K."/>
            <person name="Otani M."/>
            <person name="Fukuda T."/>
            <person name="Manabe T."/>
            <person name="Gomi K."/>
            <person name="Tabuchi M."/>
            <person name="Akimitsu K."/>
            <person name="Kataoka I."/>
        </authorList>
    </citation>
    <scope>NUCLEOTIDE SEQUENCE [LARGE SCALE GENOMIC DNA]</scope>
    <source>
        <strain evidence="2">cv. Fuchu</strain>
    </source>
</reference>